<dbReference type="AlphaFoldDB" id="A0A9P3UNQ0"/>
<dbReference type="OrthoDB" id="2997822at2759"/>
<keyword evidence="2" id="KW-0812">Transmembrane</keyword>
<dbReference type="EMBL" id="BRPK01000010">
    <property type="protein sequence ID" value="GLB41859.1"/>
    <property type="molecule type" value="Genomic_DNA"/>
</dbReference>
<evidence type="ECO:0000256" key="1">
    <source>
        <dbReference type="SAM" id="MobiDB-lite"/>
    </source>
</evidence>
<organism evidence="3 4">
    <name type="scientific">Lyophyllum shimeji</name>
    <name type="common">Hon-shimeji</name>
    <name type="synonym">Tricholoma shimeji</name>
    <dbReference type="NCBI Taxonomy" id="47721"/>
    <lineage>
        <taxon>Eukaryota</taxon>
        <taxon>Fungi</taxon>
        <taxon>Dikarya</taxon>
        <taxon>Basidiomycota</taxon>
        <taxon>Agaricomycotina</taxon>
        <taxon>Agaricomycetes</taxon>
        <taxon>Agaricomycetidae</taxon>
        <taxon>Agaricales</taxon>
        <taxon>Tricholomatineae</taxon>
        <taxon>Lyophyllaceae</taxon>
        <taxon>Lyophyllum</taxon>
    </lineage>
</organism>
<dbReference type="Proteomes" id="UP001063166">
    <property type="component" value="Unassembled WGS sequence"/>
</dbReference>
<keyword evidence="4" id="KW-1185">Reference proteome</keyword>
<keyword evidence="2" id="KW-1133">Transmembrane helix</keyword>
<comment type="caution">
    <text evidence="3">The sequence shown here is derived from an EMBL/GenBank/DDBJ whole genome shotgun (WGS) entry which is preliminary data.</text>
</comment>
<feature type="region of interest" description="Disordered" evidence="1">
    <location>
        <begin position="121"/>
        <end position="140"/>
    </location>
</feature>
<evidence type="ECO:0000256" key="2">
    <source>
        <dbReference type="SAM" id="Phobius"/>
    </source>
</evidence>
<evidence type="ECO:0000313" key="4">
    <source>
        <dbReference type="Proteomes" id="UP001063166"/>
    </source>
</evidence>
<evidence type="ECO:0000313" key="3">
    <source>
        <dbReference type="EMBL" id="GLB41859.1"/>
    </source>
</evidence>
<gene>
    <name evidence="3" type="ORF">LshimejAT787_1004590</name>
</gene>
<accession>A0A9P3UNQ0</accession>
<protein>
    <submittedName>
        <fullName evidence="3">Uncharacterized protein</fullName>
    </submittedName>
</protein>
<keyword evidence="2" id="KW-0472">Membrane</keyword>
<feature type="region of interest" description="Disordered" evidence="1">
    <location>
        <begin position="12"/>
        <end position="31"/>
    </location>
</feature>
<proteinExistence type="predicted"/>
<name>A0A9P3UNQ0_LYOSH</name>
<reference evidence="3" key="1">
    <citation type="submission" date="2022-07" db="EMBL/GenBank/DDBJ databases">
        <title>The genome of Lyophyllum shimeji provides insight into the initial evolution of ectomycorrhizal fungal genome.</title>
        <authorList>
            <person name="Kobayashi Y."/>
            <person name="Shibata T."/>
            <person name="Hirakawa H."/>
            <person name="Shigenobu S."/>
            <person name="Nishiyama T."/>
            <person name="Yamada A."/>
            <person name="Hasebe M."/>
            <person name="Kawaguchi M."/>
        </authorList>
    </citation>
    <scope>NUCLEOTIDE SEQUENCE</scope>
    <source>
        <strain evidence="3">AT787</strain>
    </source>
</reference>
<feature type="transmembrane region" description="Helical" evidence="2">
    <location>
        <begin position="48"/>
        <end position="73"/>
    </location>
</feature>
<sequence>MMADCPDKYETRSITGVESPGLGDCDSSSQAPDYHDDHRLVVDELKVLTLQIVGGTLGGVVLVALSLVLLFLYQRRRGRKTVPYATGPLQVSLPMSKEALTSKRHSLYGLSFSTSAPPSTDLLIPLPHNSRESRLGSGSR</sequence>